<dbReference type="InterPro" id="IPR001789">
    <property type="entry name" value="Sig_transdc_resp-reg_receiver"/>
</dbReference>
<feature type="domain" description="Response regulatory" evidence="5">
    <location>
        <begin position="9"/>
        <end position="122"/>
    </location>
</feature>
<dbReference type="EMBL" id="VDDA01000062">
    <property type="protein sequence ID" value="TNC05414.1"/>
    <property type="molecule type" value="Genomic_DNA"/>
</dbReference>
<evidence type="ECO:0000256" key="4">
    <source>
        <dbReference type="PROSITE-ProRule" id="PRU00169"/>
    </source>
</evidence>
<sequence length="137" mass="14679">MGSLKPGAVALVAEDEALIRMEAADMLADAGFGVFEASTAGAALGYLEAHPEVILVMTDIRMPGPSDGLALAHAVRARWPEMGIIIVSGRVFPTPAELPRGAHFIGKPYHVSQIRQVLREMGMTKPHAQHSLRQTET</sequence>
<dbReference type="PROSITE" id="PS50110">
    <property type="entry name" value="RESPONSE_REGULATORY"/>
    <property type="match status" value="1"/>
</dbReference>
<evidence type="ECO:0000256" key="2">
    <source>
        <dbReference type="ARBA" id="ARBA00023015"/>
    </source>
</evidence>
<comment type="caution">
    <text evidence="6">The sequence shown here is derived from an EMBL/GenBank/DDBJ whole genome shotgun (WGS) entry which is preliminary data.</text>
</comment>
<dbReference type="SMART" id="SM00448">
    <property type="entry name" value="REC"/>
    <property type="match status" value="1"/>
</dbReference>
<keyword evidence="3" id="KW-0804">Transcription</keyword>
<keyword evidence="2" id="KW-0805">Transcription regulation</keyword>
<keyword evidence="7" id="KW-1185">Reference proteome</keyword>
<organism evidence="6 7">
    <name type="scientific">Methylobacterium terricola</name>
    <dbReference type="NCBI Taxonomy" id="2583531"/>
    <lineage>
        <taxon>Bacteria</taxon>
        <taxon>Pseudomonadati</taxon>
        <taxon>Pseudomonadota</taxon>
        <taxon>Alphaproteobacteria</taxon>
        <taxon>Hyphomicrobiales</taxon>
        <taxon>Methylobacteriaceae</taxon>
        <taxon>Methylobacterium</taxon>
    </lineage>
</organism>
<dbReference type="SUPFAM" id="SSF52172">
    <property type="entry name" value="CheY-like"/>
    <property type="match status" value="1"/>
</dbReference>
<evidence type="ECO:0000313" key="7">
    <source>
        <dbReference type="Proteomes" id="UP000305267"/>
    </source>
</evidence>
<feature type="modified residue" description="4-aspartylphosphate" evidence="4">
    <location>
        <position position="59"/>
    </location>
</feature>
<evidence type="ECO:0000256" key="3">
    <source>
        <dbReference type="ARBA" id="ARBA00023163"/>
    </source>
</evidence>
<name>A0A5C4L4V6_9HYPH</name>
<dbReference type="InterPro" id="IPR050595">
    <property type="entry name" value="Bact_response_regulator"/>
</dbReference>
<accession>A0A5C4L4V6</accession>
<dbReference type="Proteomes" id="UP000305267">
    <property type="component" value="Unassembled WGS sequence"/>
</dbReference>
<dbReference type="Pfam" id="PF00072">
    <property type="entry name" value="Response_reg"/>
    <property type="match status" value="1"/>
</dbReference>
<evidence type="ECO:0000259" key="5">
    <source>
        <dbReference type="PROSITE" id="PS50110"/>
    </source>
</evidence>
<dbReference type="PANTHER" id="PTHR44591">
    <property type="entry name" value="STRESS RESPONSE REGULATOR PROTEIN 1"/>
    <property type="match status" value="1"/>
</dbReference>
<evidence type="ECO:0000313" key="6">
    <source>
        <dbReference type="EMBL" id="TNC05414.1"/>
    </source>
</evidence>
<keyword evidence="1 4" id="KW-0597">Phosphoprotein</keyword>
<dbReference type="PANTHER" id="PTHR44591:SF3">
    <property type="entry name" value="RESPONSE REGULATORY DOMAIN-CONTAINING PROTEIN"/>
    <property type="match status" value="1"/>
</dbReference>
<evidence type="ECO:0000256" key="1">
    <source>
        <dbReference type="ARBA" id="ARBA00022553"/>
    </source>
</evidence>
<reference evidence="6 7" key="1">
    <citation type="submission" date="2019-06" db="EMBL/GenBank/DDBJ databases">
        <title>Genome of Methylobacterium sp. 17Sr1-39.</title>
        <authorList>
            <person name="Seo T."/>
        </authorList>
    </citation>
    <scope>NUCLEOTIDE SEQUENCE [LARGE SCALE GENOMIC DNA]</scope>
    <source>
        <strain evidence="6 7">17Sr1-39</strain>
    </source>
</reference>
<dbReference type="AlphaFoldDB" id="A0A5C4L4V6"/>
<dbReference type="Gene3D" id="3.40.50.2300">
    <property type="match status" value="1"/>
</dbReference>
<gene>
    <name evidence="6" type="ORF">FF100_35740</name>
</gene>
<dbReference type="OrthoDB" id="9784719at2"/>
<proteinExistence type="predicted"/>
<dbReference type="GO" id="GO:0000160">
    <property type="term" value="P:phosphorelay signal transduction system"/>
    <property type="evidence" value="ECO:0007669"/>
    <property type="project" value="InterPro"/>
</dbReference>
<dbReference type="InterPro" id="IPR011006">
    <property type="entry name" value="CheY-like_superfamily"/>
</dbReference>
<protein>
    <submittedName>
        <fullName evidence="6">Response regulator</fullName>
    </submittedName>
</protein>